<dbReference type="PANTHER" id="PTHR43128">
    <property type="entry name" value="L-2-HYDROXYCARBOXYLATE DEHYDROGENASE (NAD(P)(+))"/>
    <property type="match status" value="1"/>
</dbReference>
<dbReference type="InterPro" id="IPR001236">
    <property type="entry name" value="Lactate/malate_DH_N"/>
</dbReference>
<keyword evidence="9" id="KW-1185">Reference proteome</keyword>
<protein>
    <submittedName>
        <fullName evidence="8">L-2-hydroxyisocaproate dehydrogenase</fullName>
    </submittedName>
</protein>
<feature type="domain" description="Lactate/malate dehydrogenase C-terminal" evidence="7">
    <location>
        <begin position="150"/>
        <end position="303"/>
    </location>
</feature>
<feature type="binding site" evidence="4">
    <location>
        <begin position="11"/>
        <end position="16"/>
    </location>
    <ligand>
        <name>NAD(+)</name>
        <dbReference type="ChEBI" id="CHEBI:57540"/>
    </ligand>
</feature>
<organism evidence="8 9">
    <name type="scientific">Lacticaseibacillus pantheris DSM 15945 = JCM 12539 = NBRC 106106</name>
    <dbReference type="NCBI Taxonomy" id="1423783"/>
    <lineage>
        <taxon>Bacteria</taxon>
        <taxon>Bacillati</taxon>
        <taxon>Bacillota</taxon>
        <taxon>Bacilli</taxon>
        <taxon>Lactobacillales</taxon>
        <taxon>Lactobacillaceae</taxon>
        <taxon>Lacticaseibacillus</taxon>
    </lineage>
</organism>
<dbReference type="InterPro" id="IPR022383">
    <property type="entry name" value="Lactate/malate_DH_C"/>
</dbReference>
<evidence type="ECO:0000259" key="7">
    <source>
        <dbReference type="Pfam" id="PF02866"/>
    </source>
</evidence>
<dbReference type="SUPFAM" id="SSF51735">
    <property type="entry name" value="NAD(P)-binding Rossmann-fold domains"/>
    <property type="match status" value="1"/>
</dbReference>
<feature type="binding site" evidence="4">
    <location>
        <begin position="123"/>
        <end position="125"/>
    </location>
    <ligand>
        <name>NAD(+)</name>
        <dbReference type="ChEBI" id="CHEBI:57540"/>
    </ligand>
</feature>
<dbReference type="STRING" id="1423783.FC50_GL000889"/>
<evidence type="ECO:0000256" key="2">
    <source>
        <dbReference type="ARBA" id="ARBA00023002"/>
    </source>
</evidence>
<dbReference type="PANTHER" id="PTHR43128:SF31">
    <property type="entry name" value="L-LACTATE DEHYDROGENASE"/>
    <property type="match status" value="1"/>
</dbReference>
<dbReference type="PIRSF" id="PIRSF000102">
    <property type="entry name" value="Lac_mal_DH"/>
    <property type="match status" value="1"/>
</dbReference>
<dbReference type="GO" id="GO:0006089">
    <property type="term" value="P:lactate metabolic process"/>
    <property type="evidence" value="ECO:0007669"/>
    <property type="project" value="TreeGrafter"/>
</dbReference>
<evidence type="ECO:0000256" key="3">
    <source>
        <dbReference type="PIRSR" id="PIRSR000102-1"/>
    </source>
</evidence>
<accession>A0A0R1U5U7</accession>
<keyword evidence="4" id="KW-0520">NAD</keyword>
<dbReference type="InterPro" id="IPR018177">
    <property type="entry name" value="L-lactate_DH_AS"/>
</dbReference>
<dbReference type="PATRIC" id="fig|1423783.4.peg.917"/>
<dbReference type="GO" id="GO:0004459">
    <property type="term" value="F:L-lactate dehydrogenase (NAD+) activity"/>
    <property type="evidence" value="ECO:0007669"/>
    <property type="project" value="InterPro"/>
</dbReference>
<gene>
    <name evidence="8" type="ORF">FC50_GL000889</name>
</gene>
<keyword evidence="2 5" id="KW-0560">Oxidoreductase</keyword>
<sequence length="318" mass="34554">MIMTRKIAVIGMGNVGGAVAHQIVATGMVDDLVIIDERTAKSNADALDFADAMANLTHHTNVIANDYEAVADAEIVISAVGKVSLQSATNPDRFAELEYTSTQVKHVARNLKCVGFHGKIICISNPCDIMTTIYQQITGLPYNHVVGTGTMLDSARMRRAVGHALDVDPRSVTGYNLGEHGNSQFTAWSTVRVLGHPVTELVDSKHLDLDAIDEDSRIGGFTVFKGKQYTNYAIAAAATRLARTVLEDAHTELAVSNWHEEFNSYLSTPVIIGRDGVLARAEFDLTKEEENKLAQSAQFIRQHYAEVDPANDKVGSEA</sequence>
<dbReference type="AlphaFoldDB" id="A0A0R1U5U7"/>
<dbReference type="InterPro" id="IPR015955">
    <property type="entry name" value="Lactate_DH/Glyco_Ohase_4_C"/>
</dbReference>
<dbReference type="Proteomes" id="UP000051922">
    <property type="component" value="Unassembled WGS sequence"/>
</dbReference>
<feature type="active site" description="Proton acceptor" evidence="3">
    <location>
        <position position="180"/>
    </location>
</feature>
<evidence type="ECO:0000259" key="6">
    <source>
        <dbReference type="Pfam" id="PF00056"/>
    </source>
</evidence>
<dbReference type="Gene3D" id="3.40.50.720">
    <property type="entry name" value="NAD(P)-binding Rossmann-like Domain"/>
    <property type="match status" value="1"/>
</dbReference>
<feature type="binding site" evidence="4">
    <location>
        <position position="36"/>
    </location>
    <ligand>
        <name>NAD(+)</name>
        <dbReference type="ChEBI" id="CHEBI:57540"/>
    </ligand>
</feature>
<name>A0A0R1U5U7_9LACO</name>
<dbReference type="InterPro" id="IPR036291">
    <property type="entry name" value="NAD(P)-bd_dom_sf"/>
</dbReference>
<evidence type="ECO:0000256" key="1">
    <source>
        <dbReference type="ARBA" id="ARBA00006054"/>
    </source>
</evidence>
<evidence type="ECO:0000256" key="4">
    <source>
        <dbReference type="PIRSR" id="PIRSR000102-3"/>
    </source>
</evidence>
<dbReference type="Pfam" id="PF02866">
    <property type="entry name" value="Ldh_1_C"/>
    <property type="match status" value="1"/>
</dbReference>
<dbReference type="EMBL" id="AZFJ01000045">
    <property type="protein sequence ID" value="KRL86370.1"/>
    <property type="molecule type" value="Genomic_DNA"/>
</dbReference>
<dbReference type="Gene3D" id="3.90.110.10">
    <property type="entry name" value="Lactate dehydrogenase/glycoside hydrolase, family 4, C-terminal"/>
    <property type="match status" value="1"/>
</dbReference>
<evidence type="ECO:0000313" key="9">
    <source>
        <dbReference type="Proteomes" id="UP000051922"/>
    </source>
</evidence>
<dbReference type="PRINTS" id="PR00086">
    <property type="entry name" value="LLDHDRGNASE"/>
</dbReference>
<dbReference type="SUPFAM" id="SSF56327">
    <property type="entry name" value="LDH C-terminal domain-like"/>
    <property type="match status" value="1"/>
</dbReference>
<comment type="caution">
    <text evidence="8">The sequence shown here is derived from an EMBL/GenBank/DDBJ whole genome shotgun (WGS) entry which is preliminary data.</text>
</comment>
<proteinExistence type="inferred from homology"/>
<reference evidence="8 9" key="1">
    <citation type="journal article" date="2015" name="Genome Announc.">
        <title>Expanding the biotechnology potential of lactobacilli through comparative genomics of 213 strains and associated genera.</title>
        <authorList>
            <person name="Sun Z."/>
            <person name="Harris H.M."/>
            <person name="McCann A."/>
            <person name="Guo C."/>
            <person name="Argimon S."/>
            <person name="Zhang W."/>
            <person name="Yang X."/>
            <person name="Jeffery I.B."/>
            <person name="Cooney J.C."/>
            <person name="Kagawa T.F."/>
            <person name="Liu W."/>
            <person name="Song Y."/>
            <person name="Salvetti E."/>
            <person name="Wrobel A."/>
            <person name="Rasinkangas P."/>
            <person name="Parkhill J."/>
            <person name="Rea M.C."/>
            <person name="O'Sullivan O."/>
            <person name="Ritari J."/>
            <person name="Douillard F.P."/>
            <person name="Paul Ross R."/>
            <person name="Yang R."/>
            <person name="Briner A.E."/>
            <person name="Felis G.E."/>
            <person name="de Vos W.M."/>
            <person name="Barrangou R."/>
            <person name="Klaenhammer T.R."/>
            <person name="Caufield P.W."/>
            <person name="Cui Y."/>
            <person name="Zhang H."/>
            <person name="O'Toole P.W."/>
        </authorList>
    </citation>
    <scope>NUCLEOTIDE SEQUENCE [LARGE SCALE GENOMIC DNA]</scope>
    <source>
        <strain evidence="8 9">DSM 15945</strain>
    </source>
</reference>
<evidence type="ECO:0000313" key="8">
    <source>
        <dbReference type="EMBL" id="KRL86370.1"/>
    </source>
</evidence>
<dbReference type="InterPro" id="IPR001557">
    <property type="entry name" value="L-lactate/malate_DH"/>
</dbReference>
<evidence type="ECO:0000256" key="5">
    <source>
        <dbReference type="RuleBase" id="RU003369"/>
    </source>
</evidence>
<dbReference type="Pfam" id="PF00056">
    <property type="entry name" value="Ldh_1_N"/>
    <property type="match status" value="1"/>
</dbReference>
<feature type="domain" description="Lactate/malate dehydrogenase N-terminal" evidence="6">
    <location>
        <begin position="6"/>
        <end position="147"/>
    </location>
</feature>
<comment type="similarity">
    <text evidence="1">Belongs to the LDH/MDH superfamily. LDH family.</text>
</comment>
<dbReference type="PROSITE" id="PS00064">
    <property type="entry name" value="L_LDH"/>
    <property type="match status" value="1"/>
</dbReference>